<dbReference type="InterPro" id="IPR022742">
    <property type="entry name" value="Hydrolase_4"/>
</dbReference>
<gene>
    <name evidence="2" type="ORF">DB32_004496</name>
</gene>
<protein>
    <recommendedName>
        <fullName evidence="1">Serine aminopeptidase S33 domain-containing protein</fullName>
    </recommendedName>
</protein>
<dbReference type="KEGG" id="samy:DB32_004496"/>
<name>A0A0F6YKJ1_9BACT</name>
<reference evidence="2 3" key="1">
    <citation type="submission" date="2015-03" db="EMBL/GenBank/DDBJ databases">
        <title>Genome assembly of Sandaracinus amylolyticus DSM 53668.</title>
        <authorList>
            <person name="Sharma G."/>
            <person name="Subramanian S."/>
        </authorList>
    </citation>
    <scope>NUCLEOTIDE SEQUENCE [LARGE SCALE GENOMIC DNA]</scope>
    <source>
        <strain evidence="2 3">DSM 53668</strain>
    </source>
</reference>
<keyword evidence="3" id="KW-1185">Reference proteome</keyword>
<sequence length="289" mass="30563">MVRGAIALCVLSVLWAGSGIGAAVALTRRARARFEEPTPDGARALRLRASDGVAIGAWELQGGDGAAIVVTHGNGSARSAMIEEAQALASRGHDVLAISVRAHGDSEGDVNDVGWSARRDVIAAVQHLEREEPSRPVVLLGASLGAAASVFAAAELGARVDGLVLVAPYADLRDAVARRTERYLPPLLDGLAYGALLLGARVVMPELDRIRPEASARAIDRDVPVLVFAGGADRRAPIDDARRITRALSRARIVAIEGADHEEMVARSFERIPEIEALLHDALARRATR</sequence>
<organism evidence="2 3">
    <name type="scientific">Sandaracinus amylolyticus</name>
    <dbReference type="NCBI Taxonomy" id="927083"/>
    <lineage>
        <taxon>Bacteria</taxon>
        <taxon>Pseudomonadati</taxon>
        <taxon>Myxococcota</taxon>
        <taxon>Polyangia</taxon>
        <taxon>Polyangiales</taxon>
        <taxon>Sandaracinaceae</taxon>
        <taxon>Sandaracinus</taxon>
    </lineage>
</organism>
<evidence type="ECO:0000259" key="1">
    <source>
        <dbReference type="Pfam" id="PF12146"/>
    </source>
</evidence>
<evidence type="ECO:0000313" key="3">
    <source>
        <dbReference type="Proteomes" id="UP000034883"/>
    </source>
</evidence>
<feature type="domain" description="Serine aminopeptidase S33" evidence="1">
    <location>
        <begin position="66"/>
        <end position="187"/>
    </location>
</feature>
<dbReference type="InterPro" id="IPR029058">
    <property type="entry name" value="AB_hydrolase_fold"/>
</dbReference>
<dbReference type="Gene3D" id="3.40.50.1820">
    <property type="entry name" value="alpha/beta hydrolase"/>
    <property type="match status" value="1"/>
</dbReference>
<accession>A0A0F6YKJ1</accession>
<evidence type="ECO:0000313" key="2">
    <source>
        <dbReference type="EMBL" id="AKF07347.1"/>
    </source>
</evidence>
<proteinExistence type="predicted"/>
<dbReference type="Pfam" id="PF12146">
    <property type="entry name" value="Hydrolase_4"/>
    <property type="match status" value="1"/>
</dbReference>
<dbReference type="Proteomes" id="UP000034883">
    <property type="component" value="Chromosome"/>
</dbReference>
<dbReference type="EMBL" id="CP011125">
    <property type="protein sequence ID" value="AKF07347.1"/>
    <property type="molecule type" value="Genomic_DNA"/>
</dbReference>
<dbReference type="AlphaFoldDB" id="A0A0F6YKJ1"/>
<dbReference type="STRING" id="927083.DB32_004496"/>
<dbReference type="SUPFAM" id="SSF53474">
    <property type="entry name" value="alpha/beta-Hydrolases"/>
    <property type="match status" value="1"/>
</dbReference>
<dbReference type="PANTHER" id="PTHR12277:SF79">
    <property type="entry name" value="XAA-PRO DIPEPTIDYL-PEPTIDASE-RELATED"/>
    <property type="match status" value="1"/>
</dbReference>
<dbReference type="PANTHER" id="PTHR12277">
    <property type="entry name" value="ALPHA/BETA HYDROLASE DOMAIN-CONTAINING PROTEIN"/>
    <property type="match status" value="1"/>
</dbReference>